<protein>
    <recommendedName>
        <fullName evidence="4">Gnk2-homologous domain-containing protein</fullName>
    </recommendedName>
</protein>
<gene>
    <name evidence="5" type="ORF">URODEC1_LOCUS33627</name>
</gene>
<feature type="transmembrane region" description="Helical" evidence="3">
    <location>
        <begin position="227"/>
        <end position="252"/>
    </location>
</feature>
<organism evidence="5 6">
    <name type="scientific">Urochloa decumbens</name>
    <dbReference type="NCBI Taxonomy" id="240449"/>
    <lineage>
        <taxon>Eukaryota</taxon>
        <taxon>Viridiplantae</taxon>
        <taxon>Streptophyta</taxon>
        <taxon>Embryophyta</taxon>
        <taxon>Tracheophyta</taxon>
        <taxon>Spermatophyta</taxon>
        <taxon>Magnoliopsida</taxon>
        <taxon>Liliopsida</taxon>
        <taxon>Poales</taxon>
        <taxon>Poaceae</taxon>
        <taxon>PACMAD clade</taxon>
        <taxon>Panicoideae</taxon>
        <taxon>Panicodae</taxon>
        <taxon>Paniceae</taxon>
        <taxon>Melinidinae</taxon>
        <taxon>Urochloa</taxon>
    </lineage>
</organism>
<dbReference type="Gene3D" id="3.30.430.20">
    <property type="entry name" value="Gnk2 domain, C-X8-C-X2-C motif"/>
    <property type="match status" value="1"/>
</dbReference>
<dbReference type="PROSITE" id="PS51473">
    <property type="entry name" value="GNK2"/>
    <property type="match status" value="1"/>
</dbReference>
<dbReference type="InterPro" id="IPR038408">
    <property type="entry name" value="GNK2_sf"/>
</dbReference>
<dbReference type="Proteomes" id="UP001497457">
    <property type="component" value="Chromosome 16b"/>
</dbReference>
<keyword evidence="3" id="KW-0812">Transmembrane</keyword>
<evidence type="ECO:0000256" key="2">
    <source>
        <dbReference type="ARBA" id="ARBA00022737"/>
    </source>
</evidence>
<sequence>MLLLLLLLVATAMADSIPGVAFAGDPTNRHRPPLLDCSSAPATATHNDSSFRANLASVLDGLPSIAAAMPGRLAVVKSADAGPHRAFARGVCFGGSSSAVAACLTCLTSAARDLAGGCRGSRRAGSWRDGCFMAYADSDASSSREGAFRGWFYAGWNTTPPALAGVGECLVYSGKDCERCINDPLRGAPPLGWLWRLRGGEVVVVSYACCLSIKISPNSQSQAIAKFWVWFTVATAALIIGVIFFQITLTLIRGLP</sequence>
<proteinExistence type="predicted"/>
<reference evidence="6" key="1">
    <citation type="submission" date="2024-06" db="EMBL/GenBank/DDBJ databases">
        <authorList>
            <person name="Ryan C."/>
        </authorList>
    </citation>
    <scope>NUCLEOTIDE SEQUENCE [LARGE SCALE GENOMIC DNA]</scope>
</reference>
<reference evidence="5 6" key="2">
    <citation type="submission" date="2024-10" db="EMBL/GenBank/DDBJ databases">
        <authorList>
            <person name="Ryan C."/>
        </authorList>
    </citation>
    <scope>NUCLEOTIDE SEQUENCE [LARGE SCALE GENOMIC DNA]</scope>
</reference>
<dbReference type="InterPro" id="IPR002902">
    <property type="entry name" value="GNK2"/>
</dbReference>
<keyword evidence="6" id="KW-1185">Reference proteome</keyword>
<dbReference type="EMBL" id="OZ075126">
    <property type="protein sequence ID" value="CAL4942515.1"/>
    <property type="molecule type" value="Genomic_DNA"/>
</dbReference>
<evidence type="ECO:0000259" key="4">
    <source>
        <dbReference type="PROSITE" id="PS51473"/>
    </source>
</evidence>
<evidence type="ECO:0000256" key="1">
    <source>
        <dbReference type="ARBA" id="ARBA00022729"/>
    </source>
</evidence>
<feature type="domain" description="Gnk2-homologous" evidence="4">
    <location>
        <begin position="32"/>
        <end position="140"/>
    </location>
</feature>
<dbReference type="Pfam" id="PF01657">
    <property type="entry name" value="Stress-antifung"/>
    <property type="match status" value="1"/>
</dbReference>
<name>A0ABC8YHA5_9POAL</name>
<keyword evidence="1" id="KW-0732">Signal</keyword>
<evidence type="ECO:0000313" key="5">
    <source>
        <dbReference type="EMBL" id="CAL4942515.1"/>
    </source>
</evidence>
<dbReference type="AlphaFoldDB" id="A0ABC8YHA5"/>
<evidence type="ECO:0000256" key="3">
    <source>
        <dbReference type="SAM" id="Phobius"/>
    </source>
</evidence>
<dbReference type="PANTHER" id="PTHR32099">
    <property type="entry name" value="CYSTEINE-RICH REPEAT SECRETORY PROTEIN"/>
    <property type="match status" value="1"/>
</dbReference>
<keyword evidence="3" id="KW-1133">Transmembrane helix</keyword>
<keyword evidence="3" id="KW-0472">Membrane</keyword>
<evidence type="ECO:0000313" key="6">
    <source>
        <dbReference type="Proteomes" id="UP001497457"/>
    </source>
</evidence>
<dbReference type="PANTHER" id="PTHR32099:SF104">
    <property type="entry name" value="OS01G0774133 PROTEIN"/>
    <property type="match status" value="1"/>
</dbReference>
<dbReference type="CDD" id="cd23509">
    <property type="entry name" value="Gnk2-like"/>
    <property type="match status" value="1"/>
</dbReference>
<keyword evidence="2" id="KW-0677">Repeat</keyword>
<accession>A0ABC8YHA5</accession>